<organism evidence="1 2">
    <name type="scientific">Salana multivorans</name>
    <dbReference type="NCBI Taxonomy" id="120377"/>
    <lineage>
        <taxon>Bacteria</taxon>
        <taxon>Bacillati</taxon>
        <taxon>Actinomycetota</taxon>
        <taxon>Actinomycetes</taxon>
        <taxon>Micrococcales</taxon>
        <taxon>Beutenbergiaceae</taxon>
        <taxon>Salana</taxon>
    </lineage>
</organism>
<dbReference type="Pfam" id="PF05133">
    <property type="entry name" value="SPP1_portal"/>
    <property type="match status" value="1"/>
</dbReference>
<evidence type="ECO:0000313" key="1">
    <source>
        <dbReference type="EMBL" id="ROR95508.1"/>
    </source>
</evidence>
<evidence type="ECO:0000313" key="2">
    <source>
        <dbReference type="Proteomes" id="UP000275356"/>
    </source>
</evidence>
<comment type="caution">
    <text evidence="1">The sequence shown here is derived from an EMBL/GenBank/DDBJ whole genome shotgun (WGS) entry which is preliminary data.</text>
</comment>
<proteinExistence type="predicted"/>
<dbReference type="RefSeq" id="WP_211339075.1">
    <property type="nucleotide sequence ID" value="NZ_RKHQ01000001.1"/>
</dbReference>
<dbReference type="Proteomes" id="UP000275356">
    <property type="component" value="Unassembled WGS sequence"/>
</dbReference>
<dbReference type="AlphaFoldDB" id="A0A3N2D774"/>
<accession>A0A3N2D774</accession>
<sequence length="501" mass="55132">MTVITPITSDATVARDVDLLTRAGEVAEQLINILRRDLDGADGRVGLLLIDDYIHGRHRGPYLPPQADAEYRLLADRSTTNWGPLLIGTPAQAMYVDGHRPGGADVTFFRGGSTETPQWDFWQRSRLDARQGSVYRGSIGYGHSFVAVERNSEGKAIARLLSPLRTAATYIDPVNDEDPYAAITLERPATPKRRALWRLWFGVNEYEVEEGASGDGSDVELRVRLIGRHGAAAPPVVRFAPHVDLEGRTLGVIEPAITLQDRINQSIFDLLITQTSSSFKVRWVAGMAPPVKIDPETGDPVLDENGQYIPLPVNLNQKKMLFADDPDSKFGTLDETPLNGYIDSIDMSIRHLSALAQIPPHHLLGQIANLSAEALNAAETSLSRKVEEFRKSFGESWERVFRLAAEVEGDAKGAADYHAEVLWRDMEATAFSQTADGLSKLKDLGVPARGLWARVPGVTQEELREWDILFEEDSDTEAVIRALRGVMPGAEDDAEPVPEAA</sequence>
<keyword evidence="2" id="KW-1185">Reference proteome</keyword>
<dbReference type="InterPro" id="IPR021145">
    <property type="entry name" value="Portal_protein_SPP1_Gp6-like"/>
</dbReference>
<name>A0A3N2D774_9MICO</name>
<reference evidence="1 2" key="1">
    <citation type="submission" date="2018-11" db="EMBL/GenBank/DDBJ databases">
        <title>Sequencing the genomes of 1000 actinobacteria strains.</title>
        <authorList>
            <person name="Klenk H.-P."/>
        </authorList>
    </citation>
    <scope>NUCLEOTIDE SEQUENCE [LARGE SCALE GENOMIC DNA]</scope>
    <source>
        <strain evidence="1 2">DSM 13521</strain>
    </source>
</reference>
<dbReference type="EMBL" id="RKHQ01000001">
    <property type="protein sequence ID" value="ROR95508.1"/>
    <property type="molecule type" value="Genomic_DNA"/>
</dbReference>
<gene>
    <name evidence="1" type="ORF">EDD28_0061</name>
</gene>
<protein>
    <submittedName>
        <fullName evidence="1">SPP1 Gp6-like portal protein</fullName>
    </submittedName>
</protein>